<organism evidence="3 4">
    <name type="scientific">Flavobacterium agrisoli</name>
    <dbReference type="NCBI Taxonomy" id="2793066"/>
    <lineage>
        <taxon>Bacteria</taxon>
        <taxon>Pseudomonadati</taxon>
        <taxon>Bacteroidota</taxon>
        <taxon>Flavobacteriia</taxon>
        <taxon>Flavobacteriales</taxon>
        <taxon>Flavobacteriaceae</taxon>
        <taxon>Flavobacterium</taxon>
    </lineage>
</organism>
<accession>A0A934PMC8</accession>
<comment type="caution">
    <text evidence="3">The sequence shown here is derived from an EMBL/GenBank/DDBJ whole genome shotgun (WGS) entry which is preliminary data.</text>
</comment>
<evidence type="ECO:0000313" key="4">
    <source>
        <dbReference type="Proteomes" id="UP000609172"/>
    </source>
</evidence>
<proteinExistence type="predicted"/>
<keyword evidence="1" id="KW-0175">Coiled coil</keyword>
<feature type="coiled-coil region" evidence="1">
    <location>
        <begin position="541"/>
        <end position="662"/>
    </location>
</feature>
<dbReference type="Gene3D" id="3.40.50.300">
    <property type="entry name" value="P-loop containing nucleotide triphosphate hydrolases"/>
    <property type="match status" value="2"/>
</dbReference>
<dbReference type="Proteomes" id="UP000609172">
    <property type="component" value="Unassembled WGS sequence"/>
</dbReference>
<dbReference type="Pfam" id="PF13476">
    <property type="entry name" value="AAA_23"/>
    <property type="match status" value="1"/>
</dbReference>
<dbReference type="EMBL" id="JAEHFV010000003">
    <property type="protein sequence ID" value="MBK0369939.1"/>
    <property type="molecule type" value="Genomic_DNA"/>
</dbReference>
<protein>
    <recommendedName>
        <fullName evidence="2">Rad50/SbcC-type AAA domain-containing protein</fullName>
    </recommendedName>
</protein>
<evidence type="ECO:0000259" key="2">
    <source>
        <dbReference type="Pfam" id="PF13476"/>
    </source>
</evidence>
<dbReference type="Pfam" id="PF13558">
    <property type="entry name" value="SbcC_Walker_B"/>
    <property type="match status" value="1"/>
</dbReference>
<dbReference type="RefSeq" id="WP_200105943.1">
    <property type="nucleotide sequence ID" value="NZ_JAEHFV010000003.1"/>
</dbReference>
<gene>
    <name evidence="3" type="ORF">I5M07_08805</name>
</gene>
<reference evidence="3" key="1">
    <citation type="submission" date="2020-12" db="EMBL/GenBank/DDBJ databases">
        <title>Bacterial novel species Flavobacterium sp. SE-1-e isolated from soil.</title>
        <authorList>
            <person name="Jung H.-Y."/>
        </authorList>
    </citation>
    <scope>NUCLEOTIDE SEQUENCE</scope>
    <source>
        <strain evidence="3">SE-1-e</strain>
    </source>
</reference>
<dbReference type="PANTHER" id="PTHR32114">
    <property type="entry name" value="ABC TRANSPORTER ABCH.3"/>
    <property type="match status" value="1"/>
</dbReference>
<dbReference type="SUPFAM" id="SSF52540">
    <property type="entry name" value="P-loop containing nucleoside triphosphate hydrolases"/>
    <property type="match status" value="1"/>
</dbReference>
<evidence type="ECO:0000313" key="3">
    <source>
        <dbReference type="EMBL" id="MBK0369939.1"/>
    </source>
</evidence>
<dbReference type="AlphaFoldDB" id="A0A934PMC8"/>
<dbReference type="InterPro" id="IPR027417">
    <property type="entry name" value="P-loop_NTPase"/>
</dbReference>
<keyword evidence="4" id="KW-1185">Reference proteome</keyword>
<feature type="coiled-coil region" evidence="1">
    <location>
        <begin position="686"/>
        <end position="724"/>
    </location>
</feature>
<dbReference type="InterPro" id="IPR038729">
    <property type="entry name" value="Rad50/SbcC_AAA"/>
</dbReference>
<sequence length="1004" mass="115585">MKINTITLKNIHSLKGEHTINFTEGILADAGLFVITGPTGSGKSTLLDAITLALYNRIPRIDKSITETIIEEEGVVLTKNTSDCFVEVEYRVSGVRYRSNWSIKRTRTGTLSKRMHELFDVTNDVMISSSNSEVPKENQRIIGLNYEQFIQSILLAQGQFSKLLLAKKDERNALLEEITGTKIYRNIGKKTYERFKIAERAVQDQKTRMGEIELLEEAAVIEIETTIAKLQPELEQKNNLKRIVDEKEQIKKNILKLQTDSKILFAEREQLDGEKSHFEAVKTRLKKHDEFVIFKEQIANFRILEKNFELNVKQSISKKTQLSTYENDLKATLETVSTFIQKEINQTHFAEEMELFQQKVNLLIEKEKEIINDGKNESEQINLRLQTLQRNGISLLKNDSLSEQIVEKIEAIKVQSEKLGLYTAEEIQLKKTTLNLQKSEASNLIVHRQLWDSQSRNFKNSETKITQQQQNVAANRLQITANEKKLQQLEPEITVIKQKWETSRTIKSLEAYRAELQDNEPCPLCGALNHPYQAEPQHLVVDLLEEKLENLQHEFKQIERQNTELKATNETINSLLEKEILELQQLKNEINEVENKIVEKCESLQWNKLETIENWENKLKEIETELEQINQLERFMVAQPELEGLKNNLIKRENLLQKHREVAEERKQYYNGNDLNKDCNLFAVQIKKIETNIEQEVKDVSQLLEEQKSLSEQLKNQEAALKAILEPLNTNILEVEALLIPEVEANSIRNQLNEMDQKETTLQTKEKFVQEELKKFEASDDSTLNLEEVTQQQALLFKEIEEIKKSIWENQNKLKHNQNNLTKQKLALEQLELLNKDYHLWLQMNTLIGDATGKKFSNFVQDLTLKQLIAFGNKRLEGFSDRYLMAVDANADNLKIIDTYMGNTQRAVSSLSGGETFKLSLALAFGLADLAAKNVNIESLFIDEGFGTLDPESLDQAISLLENMQHSSNKSIGIISHVGELKERIGAKIKLIRTSAGFSKVEIE</sequence>
<name>A0A934PMC8_9FLAO</name>
<feature type="domain" description="Rad50/SbcC-type AAA" evidence="2">
    <location>
        <begin position="6"/>
        <end position="257"/>
    </location>
</feature>
<evidence type="ECO:0000256" key="1">
    <source>
        <dbReference type="SAM" id="Coils"/>
    </source>
</evidence>
<dbReference type="PANTHER" id="PTHR32114:SF2">
    <property type="entry name" value="ABC TRANSPORTER ABCH.3"/>
    <property type="match status" value="1"/>
</dbReference>